<dbReference type="Proteomes" id="UP000237968">
    <property type="component" value="Unassembled WGS sequence"/>
</dbReference>
<feature type="region of interest" description="Disordered" evidence="1">
    <location>
        <begin position="29"/>
        <end position="95"/>
    </location>
</feature>
<dbReference type="OrthoDB" id="5535477at2"/>
<dbReference type="RefSeq" id="WP_106391620.1">
    <property type="nucleotide sequence ID" value="NZ_PVNK01000114.1"/>
</dbReference>
<evidence type="ECO:0000313" key="3">
    <source>
        <dbReference type="Proteomes" id="UP000237968"/>
    </source>
</evidence>
<gene>
    <name evidence="2" type="ORF">ENSA5_21980</name>
</gene>
<evidence type="ECO:0008006" key="4">
    <source>
        <dbReference type="Google" id="ProtNLM"/>
    </source>
</evidence>
<keyword evidence="3" id="KW-1185">Reference proteome</keyword>
<name>A0A2S9YBS5_9BACT</name>
<feature type="compositionally biased region" description="Gly residues" evidence="1">
    <location>
        <begin position="57"/>
        <end position="66"/>
    </location>
</feature>
<evidence type="ECO:0000313" key="2">
    <source>
        <dbReference type="EMBL" id="PRQ02553.1"/>
    </source>
</evidence>
<accession>A0A2S9YBS5</accession>
<reference evidence="2 3" key="1">
    <citation type="submission" date="2018-03" db="EMBL/GenBank/DDBJ databases">
        <title>Draft Genome Sequences of the Obligatory Marine Myxobacteria Enhygromyxa salina SWB005.</title>
        <authorList>
            <person name="Poehlein A."/>
            <person name="Moghaddam J.A."/>
            <person name="Harms H."/>
            <person name="Alanjari M."/>
            <person name="Koenig G.M."/>
            <person name="Daniel R."/>
            <person name="Schaeberle T.F."/>
        </authorList>
    </citation>
    <scope>NUCLEOTIDE SEQUENCE [LARGE SCALE GENOMIC DNA]</scope>
    <source>
        <strain evidence="2 3">SWB005</strain>
    </source>
</reference>
<organism evidence="2 3">
    <name type="scientific">Enhygromyxa salina</name>
    <dbReference type="NCBI Taxonomy" id="215803"/>
    <lineage>
        <taxon>Bacteria</taxon>
        <taxon>Pseudomonadati</taxon>
        <taxon>Myxococcota</taxon>
        <taxon>Polyangia</taxon>
        <taxon>Nannocystales</taxon>
        <taxon>Nannocystaceae</taxon>
        <taxon>Enhygromyxa</taxon>
    </lineage>
</organism>
<dbReference type="AlphaFoldDB" id="A0A2S9YBS5"/>
<comment type="caution">
    <text evidence="2">The sequence shown here is derived from an EMBL/GenBank/DDBJ whole genome shotgun (WGS) entry which is preliminary data.</text>
</comment>
<dbReference type="PROSITE" id="PS51257">
    <property type="entry name" value="PROKAR_LIPOPROTEIN"/>
    <property type="match status" value="1"/>
</dbReference>
<protein>
    <recommendedName>
        <fullName evidence="4">Endo-1,4-beta-xylanase A</fullName>
    </recommendedName>
</protein>
<dbReference type="EMBL" id="PVNK01000114">
    <property type="protein sequence ID" value="PRQ02553.1"/>
    <property type="molecule type" value="Genomic_DNA"/>
</dbReference>
<evidence type="ECO:0000256" key="1">
    <source>
        <dbReference type="SAM" id="MobiDB-lite"/>
    </source>
</evidence>
<proteinExistence type="predicted"/>
<sequence>MTTHRFSLLVLMIVGGCTMDNPAFDETRQTVADESGSDDGHAELEAGEGDGDADSGSGDGGSGTSTGDGDSGDGDSSTDTSNGETETGNDMPCEGLGPIDCDQKDDCVAVHYNPVEQLPEGFCIAPPNYDGCLSMTECDLPTSLYWCNDDQTVYIKVELDGCLPSVVAAKSLDTCMLPDDSPSECAP</sequence>
<feature type="compositionally biased region" description="Low complexity" evidence="1">
    <location>
        <begin position="74"/>
        <end position="88"/>
    </location>
</feature>